<accession>A0A9N7Y1X4</accession>
<gene>
    <name evidence="2" type="ORF">PLEPLA_LOCUS2477</name>
</gene>
<dbReference type="EMBL" id="CADEAL010000123">
    <property type="protein sequence ID" value="CAB1414765.1"/>
    <property type="molecule type" value="Genomic_DNA"/>
</dbReference>
<evidence type="ECO:0000256" key="1">
    <source>
        <dbReference type="SAM" id="Phobius"/>
    </source>
</evidence>
<keyword evidence="1" id="KW-0812">Transmembrane</keyword>
<organism evidence="2 3">
    <name type="scientific">Pleuronectes platessa</name>
    <name type="common">European plaice</name>
    <dbReference type="NCBI Taxonomy" id="8262"/>
    <lineage>
        <taxon>Eukaryota</taxon>
        <taxon>Metazoa</taxon>
        <taxon>Chordata</taxon>
        <taxon>Craniata</taxon>
        <taxon>Vertebrata</taxon>
        <taxon>Euteleostomi</taxon>
        <taxon>Actinopterygii</taxon>
        <taxon>Neopterygii</taxon>
        <taxon>Teleostei</taxon>
        <taxon>Neoteleostei</taxon>
        <taxon>Acanthomorphata</taxon>
        <taxon>Carangaria</taxon>
        <taxon>Pleuronectiformes</taxon>
        <taxon>Pleuronectoidei</taxon>
        <taxon>Pleuronectidae</taxon>
        <taxon>Pleuronectes</taxon>
    </lineage>
</organism>
<dbReference type="Proteomes" id="UP001153269">
    <property type="component" value="Unassembled WGS sequence"/>
</dbReference>
<keyword evidence="1" id="KW-1133">Transmembrane helix</keyword>
<evidence type="ECO:0000313" key="2">
    <source>
        <dbReference type="EMBL" id="CAB1414765.1"/>
    </source>
</evidence>
<proteinExistence type="predicted"/>
<dbReference type="AlphaFoldDB" id="A0A9N7Y1X4"/>
<keyword evidence="1" id="KW-0472">Membrane</keyword>
<sequence length="106" mass="11530">MSVLQGVLSKVLSWAGLGQILFAAGTGLVAVAAAWTVWLLARHAWFTRRLSGFSRPHADSWLIGHLGQMQSTEEGLLQVDDLVQKYKHSCSWFPGSFLSPGPSLPP</sequence>
<comment type="caution">
    <text evidence="2">The sequence shown here is derived from an EMBL/GenBank/DDBJ whole genome shotgun (WGS) entry which is preliminary data.</text>
</comment>
<feature type="transmembrane region" description="Helical" evidence="1">
    <location>
        <begin position="20"/>
        <end position="41"/>
    </location>
</feature>
<evidence type="ECO:0000313" key="3">
    <source>
        <dbReference type="Proteomes" id="UP001153269"/>
    </source>
</evidence>
<keyword evidence="3" id="KW-1185">Reference proteome</keyword>
<name>A0A9N7Y1X4_PLEPL</name>
<reference evidence="2" key="1">
    <citation type="submission" date="2020-03" db="EMBL/GenBank/DDBJ databases">
        <authorList>
            <person name="Weist P."/>
        </authorList>
    </citation>
    <scope>NUCLEOTIDE SEQUENCE</scope>
</reference>
<protein>
    <submittedName>
        <fullName evidence="2">Uncharacterized protein</fullName>
    </submittedName>
</protein>